<comment type="similarity">
    <text evidence="1 4">Belongs to the SIS family. GutQ/KpsF subfamily.</text>
</comment>
<dbReference type="SUPFAM" id="SSF53697">
    <property type="entry name" value="SIS domain"/>
    <property type="match status" value="1"/>
</dbReference>
<evidence type="ECO:0000256" key="5">
    <source>
        <dbReference type="PIRSR" id="PIRSR004692-2"/>
    </source>
</evidence>
<keyword evidence="5" id="KW-0862">Zinc</keyword>
<evidence type="ECO:0000259" key="8">
    <source>
        <dbReference type="PROSITE" id="PS51371"/>
    </source>
</evidence>
<dbReference type="NCBIfam" id="TIGR00393">
    <property type="entry name" value="kpsF"/>
    <property type="match status" value="1"/>
</dbReference>
<dbReference type="FunFam" id="3.40.50.10490:FF:000011">
    <property type="entry name" value="Arabinose 5-phosphate isomerase"/>
    <property type="match status" value="1"/>
</dbReference>
<dbReference type="GO" id="GO:0019146">
    <property type="term" value="F:arabinose-5-phosphate isomerase activity"/>
    <property type="evidence" value="ECO:0007669"/>
    <property type="project" value="UniProtKB-ARBA"/>
</dbReference>
<dbReference type="PROSITE" id="PS51464">
    <property type="entry name" value="SIS"/>
    <property type="match status" value="1"/>
</dbReference>
<evidence type="ECO:0000313" key="10">
    <source>
        <dbReference type="EMBL" id="KPJ49646.1"/>
    </source>
</evidence>
<dbReference type="SMART" id="SM00116">
    <property type="entry name" value="CBS"/>
    <property type="match status" value="2"/>
</dbReference>
<keyword evidence="10" id="KW-0413">Isomerase</keyword>
<dbReference type="Gene3D" id="3.10.580.10">
    <property type="entry name" value="CBS-domain"/>
    <property type="match status" value="1"/>
</dbReference>
<dbReference type="InterPro" id="IPR004800">
    <property type="entry name" value="KdsD/KpsF-type"/>
</dbReference>
<evidence type="ECO:0000256" key="4">
    <source>
        <dbReference type="PIRNR" id="PIRNR004692"/>
    </source>
</evidence>
<evidence type="ECO:0000259" key="9">
    <source>
        <dbReference type="PROSITE" id="PS51464"/>
    </source>
</evidence>
<dbReference type="Proteomes" id="UP000051124">
    <property type="component" value="Unassembled WGS sequence"/>
</dbReference>
<keyword evidence="5" id="KW-0479">Metal-binding</keyword>
<evidence type="ECO:0000256" key="3">
    <source>
        <dbReference type="ARBA" id="ARBA00023122"/>
    </source>
</evidence>
<reference evidence="10 11" key="1">
    <citation type="journal article" date="2015" name="Microbiome">
        <title>Genomic resolution of linkages in carbon, nitrogen, and sulfur cycling among widespread estuary sediment bacteria.</title>
        <authorList>
            <person name="Baker B.J."/>
            <person name="Lazar C.S."/>
            <person name="Teske A.P."/>
            <person name="Dick G.J."/>
        </authorList>
    </citation>
    <scope>NUCLEOTIDE SEQUENCE [LARGE SCALE GENOMIC DNA]</scope>
    <source>
        <strain evidence="10">DG_26</strain>
    </source>
</reference>
<accession>A0A0S7WHM8</accession>
<dbReference type="GO" id="GO:0005975">
    <property type="term" value="P:carbohydrate metabolic process"/>
    <property type="evidence" value="ECO:0007669"/>
    <property type="project" value="InterPro"/>
</dbReference>
<dbReference type="InterPro" id="IPR000644">
    <property type="entry name" value="CBS_dom"/>
</dbReference>
<sequence>MKEIIEKAKQTVRLEGEAVLALEDRIGAEFARAVDAIVKKGRVIVTGMGKSGIVGQKIAATFRSVGIPAFFLHPAEGAHGDLGLVAKDDVALVISKSGETEEILRLIPILKEIGILVITITGNTKSQLAQLSDIVLDSSVKEEACPYDLAATSSSTAALVLGDALVVSMIHKKEMRPEQFAFFHPGGTVGKRLRTKTEEVMLTGTYVPIISESSSMKEAVLEMTSKRGITSVVDGGGRLIGVVTDGDLRRLLEKTEKIFDLKPKEIMSKNPKTVRKHELASAAVRKMEKHGITALIVTDDKERPVGIVHLHDLMREGII</sequence>
<evidence type="ECO:0000256" key="6">
    <source>
        <dbReference type="PIRSR" id="PIRSR004692-3"/>
    </source>
</evidence>
<dbReference type="GO" id="GO:0046872">
    <property type="term" value="F:metal ion binding"/>
    <property type="evidence" value="ECO:0007669"/>
    <property type="project" value="UniProtKB-KW"/>
</dbReference>
<dbReference type="Pfam" id="PF00571">
    <property type="entry name" value="CBS"/>
    <property type="match status" value="2"/>
</dbReference>
<feature type="domain" description="CBS" evidence="8">
    <location>
        <begin position="267"/>
        <end position="319"/>
    </location>
</feature>
<dbReference type="InterPro" id="IPR046342">
    <property type="entry name" value="CBS_dom_sf"/>
</dbReference>
<dbReference type="InterPro" id="IPR050986">
    <property type="entry name" value="GutQ/KpsF_isomerases"/>
</dbReference>
<feature type="binding site" evidence="5">
    <location>
        <position position="73"/>
    </location>
    <ligand>
        <name>Zn(2+)</name>
        <dbReference type="ChEBI" id="CHEBI:29105"/>
    </ligand>
</feature>
<dbReference type="Gene3D" id="3.40.50.10490">
    <property type="entry name" value="Glucose-6-phosphate isomerase like protein, domain 1"/>
    <property type="match status" value="1"/>
</dbReference>
<dbReference type="InterPro" id="IPR001347">
    <property type="entry name" value="SIS_dom"/>
</dbReference>
<dbReference type="GO" id="GO:0097367">
    <property type="term" value="F:carbohydrate derivative binding"/>
    <property type="evidence" value="ECO:0007669"/>
    <property type="project" value="InterPro"/>
</dbReference>
<evidence type="ECO:0000256" key="7">
    <source>
        <dbReference type="PROSITE-ProRule" id="PRU00703"/>
    </source>
</evidence>
<proteinExistence type="inferred from homology"/>
<feature type="domain" description="CBS" evidence="8">
    <location>
        <begin position="201"/>
        <end position="261"/>
    </location>
</feature>
<dbReference type="InterPro" id="IPR046348">
    <property type="entry name" value="SIS_dom_sf"/>
</dbReference>
<feature type="site" description="Catalytically relevant" evidence="6">
    <location>
        <position position="102"/>
    </location>
</feature>
<protein>
    <submittedName>
        <fullName evidence="10">D-arabinose 5-phosphate isomerase</fullName>
    </submittedName>
</protein>
<dbReference type="EMBL" id="LIZT01000049">
    <property type="protein sequence ID" value="KPJ49646.1"/>
    <property type="molecule type" value="Genomic_DNA"/>
</dbReference>
<organism evidence="10 11">
    <name type="scientific">candidate division TA06 bacterium DG_26</name>
    <dbReference type="NCBI Taxonomy" id="1703771"/>
    <lineage>
        <taxon>Bacteria</taxon>
        <taxon>Bacteria division TA06</taxon>
    </lineage>
</organism>
<dbReference type="CDD" id="cd05014">
    <property type="entry name" value="SIS_Kpsf"/>
    <property type="match status" value="1"/>
</dbReference>
<evidence type="ECO:0000256" key="2">
    <source>
        <dbReference type="ARBA" id="ARBA00022737"/>
    </source>
</evidence>
<name>A0A0S7WHM8_UNCT6</name>
<evidence type="ECO:0000256" key="1">
    <source>
        <dbReference type="ARBA" id="ARBA00008165"/>
    </source>
</evidence>
<keyword evidence="3 7" id="KW-0129">CBS domain</keyword>
<feature type="site" description="Catalytically relevant" evidence="6">
    <location>
        <position position="50"/>
    </location>
</feature>
<dbReference type="InterPro" id="IPR035474">
    <property type="entry name" value="SIS_Kpsf"/>
</dbReference>
<gene>
    <name evidence="10" type="ORF">AMJ40_05100</name>
</gene>
<dbReference type="PATRIC" id="fig|1703771.3.peg.1722"/>
<dbReference type="AlphaFoldDB" id="A0A0S7WHM8"/>
<dbReference type="PIRSF" id="PIRSF004692">
    <property type="entry name" value="KdsD_KpsF"/>
    <property type="match status" value="1"/>
</dbReference>
<dbReference type="GO" id="GO:1901135">
    <property type="term" value="P:carbohydrate derivative metabolic process"/>
    <property type="evidence" value="ECO:0007669"/>
    <property type="project" value="InterPro"/>
</dbReference>
<feature type="site" description="Catalytically relevant" evidence="6">
    <location>
        <position position="143"/>
    </location>
</feature>
<keyword evidence="2" id="KW-0677">Repeat</keyword>
<evidence type="ECO:0000313" key="11">
    <source>
        <dbReference type="Proteomes" id="UP000051124"/>
    </source>
</evidence>
<dbReference type="PANTHER" id="PTHR42745">
    <property type="match status" value="1"/>
</dbReference>
<comment type="caution">
    <text evidence="10">The sequence shown here is derived from an EMBL/GenBank/DDBJ whole genome shotgun (WGS) entry which is preliminary data.</text>
</comment>
<feature type="site" description="Catalytically relevant" evidence="6">
    <location>
        <position position="184"/>
    </location>
</feature>
<feature type="domain" description="SIS" evidence="9">
    <location>
        <begin position="33"/>
        <end position="175"/>
    </location>
</feature>
<dbReference type="Pfam" id="PF01380">
    <property type="entry name" value="SIS"/>
    <property type="match status" value="1"/>
</dbReference>
<dbReference type="PROSITE" id="PS51371">
    <property type="entry name" value="CBS"/>
    <property type="match status" value="2"/>
</dbReference>
<dbReference type="PANTHER" id="PTHR42745:SF1">
    <property type="entry name" value="ARABINOSE 5-PHOSPHATE ISOMERASE KDSD"/>
    <property type="match status" value="1"/>
</dbReference>
<dbReference type="CDD" id="cd04604">
    <property type="entry name" value="CBS_pair_SIS_assoc"/>
    <property type="match status" value="1"/>
</dbReference>